<dbReference type="InterPro" id="IPR027417">
    <property type="entry name" value="P-loop_NTPase"/>
</dbReference>
<evidence type="ECO:0000256" key="2">
    <source>
        <dbReference type="SAM" id="MobiDB-lite"/>
    </source>
</evidence>
<dbReference type="Pfam" id="PF13476">
    <property type="entry name" value="AAA_23"/>
    <property type="match status" value="1"/>
</dbReference>
<feature type="domain" description="Rad50/SbcC-type AAA" evidence="3">
    <location>
        <begin position="8"/>
        <end position="178"/>
    </location>
</feature>
<sequence length="1040" mass="113611">MTSLYLKRVSLRQFRSFAALDVELPAQPGVLIVHGSNGLGKSSLFDALEWALSDRIDHFRDANGVNKPGTYLCRWREGQPGPTSATMTFSDDSTITRSLLSAKSTKSQLAGNVADITAFLRAPAWQQGISELQRYLLLTHFLGQSTISRLTYRKSTERFDILKEAAQSTAIEAIANSLHGQGNNTVVRAYARRSDMAERDAKNLDVLLEQETTLWSESQISGAIDDASASIEALRIAEELTRAQVRDQSSRNILDVEIDPTIERLQAAADQIVRDCLAEEAQLEEGRRLFGERQQALADIAEITASRAATQTRFEELGTEYEQAVRARGVCRGDVATREEALAEATAAVSRLRALSDARALVARLTTEHRDTVSARMTAEQAKIAAERDVTLAERKRQILRRITVEIDQCDEELDRLRSNLTTMDRAIASDERIRHQSELLAKLNTVNPDIDMAVERAEAAVAAAIDSVRAQASVVEGLRNTVDAMSNAIASIAAHLPADACDCPVCATPFDSASALQARVSTAAQRLAPALLAQEEALRTLLADRDSRATQLQRLRTAQSDIRAASAALNSEREQRAQLLARLDGGSTEESTSLAAKRAQLADRIEALSTKRRRKTRWQTHRSLSGSSSDTEHSRAVRARDAAQRALDASLRSSAALAAALDRAKADETNASTAVDASRAIGLDELPLLLREAEATLRLVREALSGARRALAEADATVATLTAEQAGLLARFAEFDSRIGALNQTQRRISDGWRALQRYGSDPDLALVQAAERRLAASRLAVKQAAGRLARLRDGRLAWSRQINHRALLEQIRELVDGPPNGTREEWLTIATSLRDQREAEVEAIQEVKEIAKAASADITTELEGFNSEYIKPLGFLMSRINQAILCDPRVGIDLHVKKKKIEQSAVKNGEVPSAIGEIDPVLVHSEGQMAALAVSMLCAASLTFPWSRWKALVLDDPLQHNDSIHAAAFADLIGNLVSAEGYQILLSTHDVAQAEFLQRKFRSRFIPCTMLNLLGLGKDGVEWVVQSSTSIGSQIASA</sequence>
<dbReference type="AlphaFoldDB" id="A0A973W8X4"/>
<feature type="coiled-coil region" evidence="1">
    <location>
        <begin position="400"/>
        <end position="427"/>
    </location>
</feature>
<dbReference type="GO" id="GO:0016887">
    <property type="term" value="F:ATP hydrolysis activity"/>
    <property type="evidence" value="ECO:0007669"/>
    <property type="project" value="InterPro"/>
</dbReference>
<comment type="caution">
    <text evidence="4">The sequence shown here is derived from an EMBL/GenBank/DDBJ whole genome shotgun (WGS) entry which is preliminary data.</text>
</comment>
<dbReference type="SUPFAM" id="SSF52540">
    <property type="entry name" value="P-loop containing nucleoside triphosphate hydrolases"/>
    <property type="match status" value="1"/>
</dbReference>
<dbReference type="PANTHER" id="PTHR32114:SF2">
    <property type="entry name" value="ABC TRANSPORTER ABCH.3"/>
    <property type="match status" value="1"/>
</dbReference>
<feature type="region of interest" description="Disordered" evidence="2">
    <location>
        <begin position="613"/>
        <end position="642"/>
    </location>
</feature>
<evidence type="ECO:0000256" key="1">
    <source>
        <dbReference type="SAM" id="Coils"/>
    </source>
</evidence>
<feature type="coiled-coil region" evidence="1">
    <location>
        <begin position="556"/>
        <end position="583"/>
    </location>
</feature>
<name>A0A973W8X4_9BRAD</name>
<evidence type="ECO:0000259" key="3">
    <source>
        <dbReference type="Pfam" id="PF13476"/>
    </source>
</evidence>
<dbReference type="RefSeq" id="WP_166213746.1">
    <property type="nucleotide sequence ID" value="NZ_CP088285.1"/>
</dbReference>
<dbReference type="InterPro" id="IPR038729">
    <property type="entry name" value="Rad50/SbcC_AAA"/>
</dbReference>
<dbReference type="GO" id="GO:0006302">
    <property type="term" value="P:double-strand break repair"/>
    <property type="evidence" value="ECO:0007669"/>
    <property type="project" value="InterPro"/>
</dbReference>
<evidence type="ECO:0000313" key="4">
    <source>
        <dbReference type="EMBL" id="NVI49264.1"/>
    </source>
</evidence>
<proteinExistence type="predicted"/>
<dbReference type="EMBL" id="JAAOLE020000001">
    <property type="protein sequence ID" value="NVI49264.1"/>
    <property type="molecule type" value="Genomic_DNA"/>
</dbReference>
<dbReference type="Gene3D" id="3.40.50.300">
    <property type="entry name" value="P-loop containing nucleotide triphosphate hydrolases"/>
    <property type="match status" value="2"/>
</dbReference>
<dbReference type="PANTHER" id="PTHR32114">
    <property type="entry name" value="ABC TRANSPORTER ABCH.3"/>
    <property type="match status" value="1"/>
</dbReference>
<keyword evidence="1" id="KW-0175">Coiled coil</keyword>
<protein>
    <submittedName>
        <fullName evidence="4">AAA family ATPase</fullName>
    </submittedName>
</protein>
<gene>
    <name evidence="4" type="ORF">HAP48_041785</name>
</gene>
<feature type="compositionally biased region" description="Basic and acidic residues" evidence="2">
    <location>
        <begin position="631"/>
        <end position="642"/>
    </location>
</feature>
<organism evidence="4">
    <name type="scientific">Bradyrhizobium septentrionale</name>
    <dbReference type="NCBI Taxonomy" id="1404411"/>
    <lineage>
        <taxon>Bacteria</taxon>
        <taxon>Pseudomonadati</taxon>
        <taxon>Pseudomonadota</taxon>
        <taxon>Alphaproteobacteria</taxon>
        <taxon>Hyphomicrobiales</taxon>
        <taxon>Nitrobacteraceae</taxon>
        <taxon>Bradyrhizobium</taxon>
    </lineage>
</organism>
<accession>A0A973W8X4</accession>
<reference evidence="4" key="1">
    <citation type="submission" date="2020-06" db="EMBL/GenBank/DDBJ databases">
        <title>Whole Genome Sequence of Bradyrhizobium sp. Strain 1S1.</title>
        <authorList>
            <person name="Bromfield E.S.P."/>
            <person name="Cloutier S."/>
        </authorList>
    </citation>
    <scope>NUCLEOTIDE SEQUENCE [LARGE SCALE GENOMIC DNA]</scope>
    <source>
        <strain evidence="4">1S1</strain>
    </source>
</reference>